<evidence type="ECO:0000313" key="2">
    <source>
        <dbReference type="EMBL" id="VYS63279.1"/>
    </source>
</evidence>
<evidence type="ECO:0000313" key="3">
    <source>
        <dbReference type="Proteomes" id="UP000426265"/>
    </source>
</evidence>
<protein>
    <submittedName>
        <fullName evidence="1">Uncharacterized protein</fullName>
    </submittedName>
</protein>
<sequence>MMVGDYCYAGTTWIGYGSEKSILTKVRYAKQKGLLGLLFIARWRWRHLETLSVTSMGYYQARPTVESLAYHVLCTEENIIDV</sequence>
<dbReference type="Proteomes" id="UP000434276">
    <property type="component" value="Unassembled WGS sequence"/>
</dbReference>
<evidence type="ECO:0000313" key="1">
    <source>
        <dbReference type="EMBL" id="CAA0395854.1"/>
    </source>
</evidence>
<dbReference type="AlphaFoldDB" id="A0A5S9XUW3"/>
<proteinExistence type="predicted"/>
<name>A0A5S9XUW3_ARATH</name>
<organism evidence="1 4">
    <name type="scientific">Arabidopsis thaliana</name>
    <name type="common">Mouse-ear cress</name>
    <dbReference type="NCBI Taxonomy" id="3702"/>
    <lineage>
        <taxon>Eukaryota</taxon>
        <taxon>Viridiplantae</taxon>
        <taxon>Streptophyta</taxon>
        <taxon>Embryophyta</taxon>
        <taxon>Tracheophyta</taxon>
        <taxon>Spermatophyta</taxon>
        <taxon>Magnoliopsida</taxon>
        <taxon>eudicotyledons</taxon>
        <taxon>Gunneridae</taxon>
        <taxon>Pentapetalae</taxon>
        <taxon>rosids</taxon>
        <taxon>malvids</taxon>
        <taxon>Brassicales</taxon>
        <taxon>Brassicaceae</taxon>
        <taxon>Camelineae</taxon>
        <taxon>Arabidopsis</taxon>
    </lineage>
</organism>
<evidence type="ECO:0000313" key="4">
    <source>
        <dbReference type="Proteomes" id="UP000434276"/>
    </source>
</evidence>
<reference evidence="1 4" key="1">
    <citation type="submission" date="2019-12" db="EMBL/GenBank/DDBJ databases">
        <authorList>
            <person name="Jiao W.-B."/>
            <person name="Schneeberger K."/>
        </authorList>
    </citation>
    <scope>NUCLEOTIDE SEQUENCE [LARGE SCALE GENOMIC DNA]</scope>
    <source>
        <strain evidence="3">cv. An-1</strain>
        <strain evidence="4">cv. C24</strain>
    </source>
</reference>
<dbReference type="EMBL" id="CACSHJ010000095">
    <property type="protein sequence ID" value="CAA0395854.1"/>
    <property type="molecule type" value="Genomic_DNA"/>
</dbReference>
<accession>A0A5S9XUW3</accession>
<dbReference type="OrthoDB" id="73875at2759"/>
<dbReference type="EMBL" id="CACRSJ010000109">
    <property type="protein sequence ID" value="VYS63279.1"/>
    <property type="molecule type" value="Genomic_DNA"/>
</dbReference>
<gene>
    <name evidence="2" type="ORF">AN1_LOCUS18698</name>
    <name evidence="1" type="ORF">C24_LOCUS18592</name>
</gene>
<dbReference type="Proteomes" id="UP000426265">
    <property type="component" value="Unassembled WGS sequence"/>
</dbReference>
<accession>A0A654FR03</accession>
<dbReference type="InterPro" id="IPR029070">
    <property type="entry name" value="Chitinase_insertion_sf"/>
</dbReference>
<dbReference type="Gene3D" id="3.20.20.80">
    <property type="entry name" value="Glycosidases"/>
    <property type="match status" value="1"/>
</dbReference>
<dbReference type="Gene3D" id="3.10.50.10">
    <property type="match status" value="1"/>
</dbReference>